<dbReference type="GO" id="GO:0005524">
    <property type="term" value="F:ATP binding"/>
    <property type="evidence" value="ECO:0007669"/>
    <property type="project" value="UniProtKB-KW"/>
</dbReference>
<dbReference type="AlphaFoldDB" id="Q8EVL1"/>
<keyword evidence="7" id="KW-1185">Reference proteome</keyword>
<accession>Q8EVL1</accession>
<evidence type="ECO:0000256" key="2">
    <source>
        <dbReference type="ARBA" id="ARBA00022448"/>
    </source>
</evidence>
<keyword evidence="2" id="KW-0813">Transport</keyword>
<dbReference type="RefSeq" id="WP_011077375.1">
    <property type="nucleotide sequence ID" value="NC_004432.1"/>
</dbReference>
<dbReference type="PANTHER" id="PTHR43776">
    <property type="entry name" value="TRANSPORT ATP-BINDING PROTEIN"/>
    <property type="match status" value="1"/>
</dbReference>
<dbReference type="FunCoup" id="Q8EVL1">
    <property type="interactions" value="116"/>
</dbReference>
<dbReference type="GO" id="GO:0016887">
    <property type="term" value="F:ATP hydrolysis activity"/>
    <property type="evidence" value="ECO:0007669"/>
    <property type="project" value="InterPro"/>
</dbReference>
<dbReference type="Pfam" id="PF08352">
    <property type="entry name" value="oligo_HPY"/>
    <property type="match status" value="1"/>
</dbReference>
<dbReference type="PROSITE" id="PS50893">
    <property type="entry name" value="ABC_TRANSPORTER_2"/>
    <property type="match status" value="1"/>
</dbReference>
<evidence type="ECO:0000259" key="5">
    <source>
        <dbReference type="PROSITE" id="PS50893"/>
    </source>
</evidence>
<keyword evidence="3" id="KW-0547">Nucleotide-binding</keyword>
<dbReference type="EMBL" id="BA000026">
    <property type="protein sequence ID" value="BAC44342.1"/>
    <property type="molecule type" value="Genomic_DNA"/>
</dbReference>
<dbReference type="InterPro" id="IPR003593">
    <property type="entry name" value="AAA+_ATPase"/>
</dbReference>
<organism evidence="6 7">
    <name type="scientific">Malacoplasma penetrans (strain HF-2)</name>
    <name type="common">Mycoplasma penetrans</name>
    <dbReference type="NCBI Taxonomy" id="272633"/>
    <lineage>
        <taxon>Bacteria</taxon>
        <taxon>Bacillati</taxon>
        <taxon>Mycoplasmatota</taxon>
        <taxon>Mycoplasmoidales</taxon>
        <taxon>Mycoplasmoidaceae</taxon>
        <taxon>Malacoplasma</taxon>
    </lineage>
</organism>
<evidence type="ECO:0000313" key="7">
    <source>
        <dbReference type="Proteomes" id="UP000002522"/>
    </source>
</evidence>
<proteinExistence type="inferred from homology"/>
<protein>
    <submittedName>
        <fullName evidence="6">Oligopeptide transport ATP-binding protein OppF</fullName>
    </submittedName>
</protein>
<dbReference type="GO" id="GO:0055085">
    <property type="term" value="P:transmembrane transport"/>
    <property type="evidence" value="ECO:0007669"/>
    <property type="project" value="UniProtKB-ARBA"/>
</dbReference>
<dbReference type="PANTHER" id="PTHR43776:SF7">
    <property type="entry name" value="D,D-DIPEPTIDE TRANSPORT ATP-BINDING PROTEIN DDPF-RELATED"/>
    <property type="match status" value="1"/>
</dbReference>
<evidence type="ECO:0000313" key="6">
    <source>
        <dbReference type="EMBL" id="BAC44342.1"/>
    </source>
</evidence>
<comment type="similarity">
    <text evidence="1">Belongs to the ABC transporter superfamily.</text>
</comment>
<dbReference type="HOGENOM" id="CLU_000604_73_1_14"/>
<sequence length="858" mass="99951">MSVKDLDNNLDLEFQQENVIDSNDNSPQKILEVNDLSVLFKAQGTYFRAVNDISFSVNKGDFFGVVGESGSGKSTTGKAIVRLVLPSGGKILFENKLISVKKLKNENRKFLQENAQMIFQDPTASLNYSKNILNLVAEPLVVNKTIKNKAKELSEKLKTISSFYHHDFLRRYKSIRHDFYKDFYNGLEQAYDKVLNLEIPTNDLTPKEFLEYRNNEFVNEIWNVTEIIENFIKKRDDLADEYYEKSKVYDSKSDYRNLLKAKNELEVINKVVDYQTNKVVVNKKNLKLTKKDRKLFFKNKKQELCLDGKELAKNLLIAIKNKIKVSKQNSLLSNDFITHIHFNITLLENKLNYLFLDFLREQFKNLTVVFVENSADQFATIANQICMSIANEFINLSSNFAKSTVDEKKQIISSLKELDLKTKKILDFFKSNLNKLNESNLNEINNLAKENHVDEKKITELFNIFGEAKNLSDTNLEIINQASLDVKNSEVDKDYALEEIENDLKEIDSFVGHDENGSKFYDFVTENFENLDKLNEFKTLCKQQFINSKERYSYFRNALKKISDNFIKSKKFKPADVVNLKKELFKLDRTYKAQLKKDIEAYIQNYHQNLSSIKKVFLKDKLLRKSYKYIEDKLVSFNAYKNFILRESLYYEKAVELPNNLKWIFHGFFRTVQKRNYVYDALEKVGLKKEHAYRYPHEFSGGQKQRIVIARALITNPKLVLADEPISALDVSIQSQIINLMKELAQKHQITFIFIAHDLSMVNHVCNKLIIMHRGKILEGGEVDKVFKNPVHPYTKSLMKAVPKLSRIHVDLASFEEKHTYDSDYSLVNVPKYHNVDESGSHYVLATNNQYDEWKGSN</sequence>
<reference evidence="6 7" key="1">
    <citation type="journal article" date="2002" name="Nucleic Acids Res.">
        <title>The complete genomic sequence of Mycoplasma penetrans, an intracellular bacterial pathogen in humans.</title>
        <authorList>
            <person name="Sasaki Y."/>
            <person name="Ishikawa J."/>
            <person name="Yamashita A."/>
            <person name="Oshima K."/>
            <person name="Kenri T."/>
            <person name="Furuya K."/>
            <person name="Yoshino C."/>
            <person name="Horino A."/>
            <person name="Shiba T."/>
            <person name="Sasaki T."/>
            <person name="Hattori M."/>
        </authorList>
    </citation>
    <scope>NUCLEOTIDE SEQUENCE [LARGE SCALE GENOMIC DNA]</scope>
    <source>
        <strain evidence="6 7">HF-2</strain>
    </source>
</reference>
<dbReference type="STRING" id="272633.gene:10731669"/>
<dbReference type="InterPro" id="IPR013563">
    <property type="entry name" value="Oligopep_ABC_C"/>
</dbReference>
<dbReference type="Pfam" id="PF00005">
    <property type="entry name" value="ABC_tran"/>
    <property type="match status" value="2"/>
</dbReference>
<keyword evidence="4 6" id="KW-0067">ATP-binding</keyword>
<dbReference type="InParanoid" id="Q8EVL1"/>
<dbReference type="GO" id="GO:0015833">
    <property type="term" value="P:peptide transport"/>
    <property type="evidence" value="ECO:0007669"/>
    <property type="project" value="InterPro"/>
</dbReference>
<dbReference type="InterPro" id="IPR027417">
    <property type="entry name" value="P-loop_NTPase"/>
</dbReference>
<dbReference type="InterPro" id="IPR050319">
    <property type="entry name" value="ABC_transp_ATP-bind"/>
</dbReference>
<dbReference type="InterPro" id="IPR003439">
    <property type="entry name" value="ABC_transporter-like_ATP-bd"/>
</dbReference>
<dbReference type="eggNOG" id="COG4608">
    <property type="taxonomic scope" value="Bacteria"/>
</dbReference>
<name>Q8EVL1_MALP2</name>
<evidence type="ECO:0000256" key="3">
    <source>
        <dbReference type="ARBA" id="ARBA00022741"/>
    </source>
</evidence>
<dbReference type="SUPFAM" id="SSF52540">
    <property type="entry name" value="P-loop containing nucleoside triphosphate hydrolases"/>
    <property type="match status" value="1"/>
</dbReference>
<evidence type="ECO:0000256" key="4">
    <source>
        <dbReference type="ARBA" id="ARBA00022840"/>
    </source>
</evidence>
<dbReference type="SMART" id="SM00382">
    <property type="entry name" value="AAA"/>
    <property type="match status" value="1"/>
</dbReference>
<evidence type="ECO:0000256" key="1">
    <source>
        <dbReference type="ARBA" id="ARBA00005417"/>
    </source>
</evidence>
<gene>
    <name evidence="6" type="ordered locus">MYPE5520</name>
</gene>
<dbReference type="Proteomes" id="UP000002522">
    <property type="component" value="Chromosome"/>
</dbReference>
<feature type="domain" description="ABC transporter" evidence="5">
    <location>
        <begin position="31"/>
        <end position="799"/>
    </location>
</feature>
<dbReference type="PROSITE" id="PS00211">
    <property type="entry name" value="ABC_TRANSPORTER_1"/>
    <property type="match status" value="1"/>
</dbReference>
<dbReference type="Gene3D" id="3.40.50.300">
    <property type="entry name" value="P-loop containing nucleotide triphosphate hydrolases"/>
    <property type="match status" value="2"/>
</dbReference>
<dbReference type="InterPro" id="IPR017871">
    <property type="entry name" value="ABC_transporter-like_CS"/>
</dbReference>
<dbReference type="KEGG" id="mpe:MYPE5520"/>